<evidence type="ECO:0008006" key="3">
    <source>
        <dbReference type="Google" id="ProtNLM"/>
    </source>
</evidence>
<dbReference type="OrthoDB" id="9835049at2"/>
<sequence length="198" mass="21538">MALETASNPSEAEVSSVTCEKCSRELPLLSSNQVEKSSLWVCVSCGASHLGCADGDLLSEQSSLVRIHEEQFETGDSAGIPAHIRVHLASIANRAVPQDAMNRRRSARVVNPLMVSAIELDNNFVVMRDALRIIMTDVSREGIGLALTEGTEAPYLALQFPPREGQAIQVVARVVRQQALIPPYVAVGCEFMFRFGNE</sequence>
<evidence type="ECO:0000313" key="1">
    <source>
        <dbReference type="EMBL" id="QEG34094.1"/>
    </source>
</evidence>
<accession>A0A5B9Q4X8</accession>
<organism evidence="1 2">
    <name type="scientific">Bythopirellula goksoeyrii</name>
    <dbReference type="NCBI Taxonomy" id="1400387"/>
    <lineage>
        <taxon>Bacteria</taxon>
        <taxon>Pseudomonadati</taxon>
        <taxon>Planctomycetota</taxon>
        <taxon>Planctomycetia</taxon>
        <taxon>Pirellulales</taxon>
        <taxon>Lacipirellulaceae</taxon>
        <taxon>Bythopirellula</taxon>
    </lineage>
</organism>
<dbReference type="EMBL" id="CP042913">
    <property type="protein sequence ID" value="QEG34094.1"/>
    <property type="molecule type" value="Genomic_DNA"/>
</dbReference>
<proteinExistence type="predicted"/>
<dbReference type="Proteomes" id="UP000323917">
    <property type="component" value="Chromosome"/>
</dbReference>
<evidence type="ECO:0000313" key="2">
    <source>
        <dbReference type="Proteomes" id="UP000323917"/>
    </source>
</evidence>
<reference evidence="1 2" key="1">
    <citation type="submission" date="2019-08" db="EMBL/GenBank/DDBJ databases">
        <title>Deep-cultivation of Planctomycetes and their phenomic and genomic characterization uncovers novel biology.</title>
        <authorList>
            <person name="Wiegand S."/>
            <person name="Jogler M."/>
            <person name="Boedeker C."/>
            <person name="Pinto D."/>
            <person name="Vollmers J."/>
            <person name="Rivas-Marin E."/>
            <person name="Kohn T."/>
            <person name="Peeters S.H."/>
            <person name="Heuer A."/>
            <person name="Rast P."/>
            <person name="Oberbeckmann S."/>
            <person name="Bunk B."/>
            <person name="Jeske O."/>
            <person name="Meyerdierks A."/>
            <person name="Storesund J.E."/>
            <person name="Kallscheuer N."/>
            <person name="Luecker S."/>
            <person name="Lage O.M."/>
            <person name="Pohl T."/>
            <person name="Merkel B.J."/>
            <person name="Hornburger P."/>
            <person name="Mueller R.-W."/>
            <person name="Bruemmer F."/>
            <person name="Labrenz M."/>
            <person name="Spormann A.M."/>
            <person name="Op den Camp H."/>
            <person name="Overmann J."/>
            <person name="Amann R."/>
            <person name="Jetten M.S.M."/>
            <person name="Mascher T."/>
            <person name="Medema M.H."/>
            <person name="Devos D.P."/>
            <person name="Kaster A.-K."/>
            <person name="Ovreas L."/>
            <person name="Rohde M."/>
            <person name="Galperin M.Y."/>
            <person name="Jogler C."/>
        </authorList>
    </citation>
    <scope>NUCLEOTIDE SEQUENCE [LARGE SCALE GENOMIC DNA]</scope>
    <source>
        <strain evidence="1 2">Pr1d</strain>
    </source>
</reference>
<name>A0A5B9Q4X8_9BACT</name>
<dbReference type="AlphaFoldDB" id="A0A5B9Q4X8"/>
<keyword evidence="2" id="KW-1185">Reference proteome</keyword>
<protein>
    <recommendedName>
        <fullName evidence="3">PilZ domain-containing protein</fullName>
    </recommendedName>
</protein>
<dbReference type="KEGG" id="bgok:Pr1d_13660"/>
<dbReference type="RefSeq" id="WP_148072786.1">
    <property type="nucleotide sequence ID" value="NZ_CP042913.1"/>
</dbReference>
<gene>
    <name evidence="1" type="ORF">Pr1d_13660</name>
</gene>